<evidence type="ECO:0000313" key="2">
    <source>
        <dbReference type="EMBL" id="CAL6022267.1"/>
    </source>
</evidence>
<gene>
    <name evidence="1" type="ORF">HINF_LOCUS26806</name>
    <name evidence="2" type="ORF">HINF_LOCUS28570</name>
</gene>
<keyword evidence="3" id="KW-1185">Reference proteome</keyword>
<evidence type="ECO:0000313" key="1">
    <source>
        <dbReference type="EMBL" id="CAI9939161.1"/>
    </source>
</evidence>
<reference evidence="1" key="1">
    <citation type="submission" date="2023-06" db="EMBL/GenBank/DDBJ databases">
        <authorList>
            <person name="Kurt Z."/>
        </authorList>
    </citation>
    <scope>NUCLEOTIDE SEQUENCE</scope>
</reference>
<reference evidence="2 3" key="2">
    <citation type="submission" date="2024-07" db="EMBL/GenBank/DDBJ databases">
        <authorList>
            <person name="Akdeniz Z."/>
        </authorList>
    </citation>
    <scope>NUCLEOTIDE SEQUENCE [LARGE SCALE GENOMIC DNA]</scope>
</reference>
<sequence length="152" mass="17786">MMVHSVALFVSRRIRLPEMRLGQIGCGRQNPPIQSAKLLSRIGMATDMPSTSLRIGKRQPLYCFLRNADGTMQVASRRLAVDWLARYDITRRYEQIVKIERDVQEQFEPELDPSQDEHINSTILGHQEYRQHQDEPRSYQYSKTSCCEQFKL</sequence>
<evidence type="ECO:0000313" key="3">
    <source>
        <dbReference type="Proteomes" id="UP001642409"/>
    </source>
</evidence>
<proteinExistence type="predicted"/>
<protein>
    <submittedName>
        <fullName evidence="2">Hypothetical_protein</fullName>
    </submittedName>
</protein>
<dbReference type="Proteomes" id="UP001642409">
    <property type="component" value="Unassembled WGS sequence"/>
</dbReference>
<comment type="caution">
    <text evidence="1">The sequence shown here is derived from an EMBL/GenBank/DDBJ whole genome shotgun (WGS) entry which is preliminary data.</text>
</comment>
<organism evidence="1">
    <name type="scientific">Hexamita inflata</name>
    <dbReference type="NCBI Taxonomy" id="28002"/>
    <lineage>
        <taxon>Eukaryota</taxon>
        <taxon>Metamonada</taxon>
        <taxon>Diplomonadida</taxon>
        <taxon>Hexamitidae</taxon>
        <taxon>Hexamitinae</taxon>
        <taxon>Hexamita</taxon>
    </lineage>
</organism>
<accession>A0AA86U4F2</accession>
<name>A0AA86U4F2_9EUKA</name>
<dbReference type="EMBL" id="CAXDID020000090">
    <property type="protein sequence ID" value="CAL6022267.1"/>
    <property type="molecule type" value="Genomic_DNA"/>
</dbReference>
<dbReference type="AlphaFoldDB" id="A0AA86U4F2"/>
<dbReference type="EMBL" id="CATOUU010000660">
    <property type="protein sequence ID" value="CAI9939161.1"/>
    <property type="molecule type" value="Genomic_DNA"/>
</dbReference>